<dbReference type="PANTHER" id="PTHR42789:SF1">
    <property type="entry name" value="D-ISOMER SPECIFIC 2-HYDROXYACID DEHYDROGENASE FAMILY PROTEIN (AFU_ORTHOLOGUE AFUA_6G10090)"/>
    <property type="match status" value="1"/>
</dbReference>
<dbReference type="RefSeq" id="WP_115517935.1">
    <property type="nucleotide sequence ID" value="NZ_QRGO01000002.1"/>
</dbReference>
<feature type="domain" description="D-isomer specific 2-hydroxyacid dehydrogenase NAD-binding" evidence="6">
    <location>
        <begin position="116"/>
        <end position="287"/>
    </location>
</feature>
<evidence type="ECO:0000256" key="1">
    <source>
        <dbReference type="ARBA" id="ARBA00005854"/>
    </source>
</evidence>
<keyword evidence="2 4" id="KW-0560">Oxidoreductase</keyword>
<dbReference type="GO" id="GO:0016616">
    <property type="term" value="F:oxidoreductase activity, acting on the CH-OH group of donors, NAD or NADP as acceptor"/>
    <property type="evidence" value="ECO:0007669"/>
    <property type="project" value="InterPro"/>
</dbReference>
<feature type="domain" description="D-isomer specific 2-hydroxyacid dehydrogenase catalytic" evidence="5">
    <location>
        <begin position="27"/>
        <end position="319"/>
    </location>
</feature>
<protein>
    <submittedName>
        <fullName evidence="7">Hydroxyacid dehydrogenase</fullName>
    </submittedName>
</protein>
<evidence type="ECO:0000313" key="8">
    <source>
        <dbReference type="Proteomes" id="UP000263993"/>
    </source>
</evidence>
<dbReference type="OrthoDB" id="117809at2"/>
<dbReference type="Pfam" id="PF00389">
    <property type="entry name" value="2-Hacid_dh"/>
    <property type="match status" value="1"/>
</dbReference>
<evidence type="ECO:0000256" key="3">
    <source>
        <dbReference type="ARBA" id="ARBA00023027"/>
    </source>
</evidence>
<gene>
    <name evidence="7" type="ORF">DXH78_14350</name>
</gene>
<dbReference type="Proteomes" id="UP000263993">
    <property type="component" value="Unassembled WGS sequence"/>
</dbReference>
<comment type="similarity">
    <text evidence="1 4">Belongs to the D-isomer specific 2-hydroxyacid dehydrogenase family.</text>
</comment>
<dbReference type="InterPro" id="IPR050857">
    <property type="entry name" value="D-2-hydroxyacid_DH"/>
</dbReference>
<sequence length="331" mass="35085">MPTVLLTHTPDMLANYYGDRALSALRGLCDVRLNDTGRVLDPGELAKLAEGCDIIVSDRLTAGPAEFFAQAPASLAAFLRVAVDIRNIDVAAASKAGILVTHATPGFIASVAEQTIGFMIDLGRHVSRYTAEYRAGLDPQPQMGRQLAGATLGILGYGAIGHYLARLGVAFGMKVMVSDPFKTINDPGIAQGSFEDVLAASDFLVCLVIANDETENLMNAAAFARMKTSAFFINMSRGNLVDEQALENALNRKQIAGAAMDVGRAPDQKPSLFLAKRPDAVATPHTAGLTPDAAEHQAFDTVNQVRDILAGKIPPGAANADTAHRLRIFAK</sequence>
<proteinExistence type="inferred from homology"/>
<dbReference type="GO" id="GO:0051287">
    <property type="term" value="F:NAD binding"/>
    <property type="evidence" value="ECO:0007669"/>
    <property type="project" value="InterPro"/>
</dbReference>
<organism evidence="7 8">
    <name type="scientific">Undibacter mobilis</name>
    <dbReference type="NCBI Taxonomy" id="2292256"/>
    <lineage>
        <taxon>Bacteria</taxon>
        <taxon>Pseudomonadati</taxon>
        <taxon>Pseudomonadota</taxon>
        <taxon>Alphaproteobacteria</taxon>
        <taxon>Hyphomicrobiales</taxon>
        <taxon>Nitrobacteraceae</taxon>
        <taxon>Undibacter</taxon>
    </lineage>
</organism>
<evidence type="ECO:0000256" key="2">
    <source>
        <dbReference type="ARBA" id="ARBA00023002"/>
    </source>
</evidence>
<dbReference type="PROSITE" id="PS00671">
    <property type="entry name" value="D_2_HYDROXYACID_DH_3"/>
    <property type="match status" value="1"/>
</dbReference>
<comment type="caution">
    <text evidence="7">The sequence shown here is derived from an EMBL/GenBank/DDBJ whole genome shotgun (WGS) entry which is preliminary data.</text>
</comment>
<keyword evidence="8" id="KW-1185">Reference proteome</keyword>
<evidence type="ECO:0000259" key="5">
    <source>
        <dbReference type="Pfam" id="PF00389"/>
    </source>
</evidence>
<reference evidence="8" key="1">
    <citation type="submission" date="2018-08" db="EMBL/GenBank/DDBJ databases">
        <authorList>
            <person name="Kim S.-J."/>
            <person name="Jung G.-Y."/>
        </authorList>
    </citation>
    <scope>NUCLEOTIDE SEQUENCE [LARGE SCALE GENOMIC DNA]</scope>
    <source>
        <strain evidence="8">GY_H</strain>
    </source>
</reference>
<dbReference type="AlphaFoldDB" id="A0A371B2Q1"/>
<evidence type="ECO:0000256" key="4">
    <source>
        <dbReference type="RuleBase" id="RU003719"/>
    </source>
</evidence>
<dbReference type="PANTHER" id="PTHR42789">
    <property type="entry name" value="D-ISOMER SPECIFIC 2-HYDROXYACID DEHYDROGENASE FAMILY PROTEIN (AFU_ORTHOLOGUE AFUA_6G10090)"/>
    <property type="match status" value="1"/>
</dbReference>
<evidence type="ECO:0000259" key="6">
    <source>
        <dbReference type="Pfam" id="PF02826"/>
    </source>
</evidence>
<name>A0A371B2Q1_9BRAD</name>
<dbReference type="SUPFAM" id="SSF52283">
    <property type="entry name" value="Formate/glycerate dehydrogenase catalytic domain-like"/>
    <property type="match status" value="1"/>
</dbReference>
<dbReference type="InterPro" id="IPR006139">
    <property type="entry name" value="D-isomer_2_OHA_DH_cat_dom"/>
</dbReference>
<dbReference type="InterPro" id="IPR036291">
    <property type="entry name" value="NAD(P)-bd_dom_sf"/>
</dbReference>
<accession>A0A371B2Q1</accession>
<keyword evidence="3" id="KW-0520">NAD</keyword>
<evidence type="ECO:0000313" key="7">
    <source>
        <dbReference type="EMBL" id="RDV01812.1"/>
    </source>
</evidence>
<dbReference type="Pfam" id="PF02826">
    <property type="entry name" value="2-Hacid_dh_C"/>
    <property type="match status" value="1"/>
</dbReference>
<dbReference type="EMBL" id="QRGO01000002">
    <property type="protein sequence ID" value="RDV01812.1"/>
    <property type="molecule type" value="Genomic_DNA"/>
</dbReference>
<dbReference type="InterPro" id="IPR029753">
    <property type="entry name" value="D-isomer_DH_CS"/>
</dbReference>
<dbReference type="Gene3D" id="3.40.50.720">
    <property type="entry name" value="NAD(P)-binding Rossmann-like Domain"/>
    <property type="match status" value="2"/>
</dbReference>
<dbReference type="SUPFAM" id="SSF51735">
    <property type="entry name" value="NAD(P)-binding Rossmann-fold domains"/>
    <property type="match status" value="1"/>
</dbReference>
<dbReference type="InterPro" id="IPR006140">
    <property type="entry name" value="D-isomer_DH_NAD-bd"/>
</dbReference>